<evidence type="ECO:0000313" key="4">
    <source>
        <dbReference type="Proteomes" id="UP000192596"/>
    </source>
</evidence>
<dbReference type="Proteomes" id="UP000192596">
    <property type="component" value="Unassembled WGS sequence"/>
</dbReference>
<dbReference type="InterPro" id="IPR052895">
    <property type="entry name" value="HetReg/Transcr_Mod"/>
</dbReference>
<dbReference type="AlphaFoldDB" id="A0A1V8T4Y6"/>
<evidence type="ECO:0000313" key="3">
    <source>
        <dbReference type="EMBL" id="OQO06476.1"/>
    </source>
</evidence>
<dbReference type="STRING" id="1507870.A0A1V8T4Y6"/>
<sequence length="693" mass="77087">MTKEGQVARMNIEDTFDSPSGEAYDYDGDNVKLKEGEKCLRLLQVLAGDFEDDIQCTISAYKLAICPPYEALSYCWGDTADPVTIKIDGRTMKVTSNLRAALRHLRKRAGSRRLWVDAICINQADLAERSAQVSIMGDIYRNAVQTTIWLGASSDNSHQGFTAIVGLSRAATRNSIQVPGDQPRAHDHATLKTSEILAYMVPSESGDDISRKSSKTLPEDARALEALRDAINPITDRPWFWRVWVVQEVALAQTAVIVCGFDTLPWTDYTRGIDFATKIGVLELSIMGAVRDPHETYANMIAPSEIIMSTERPADLLLSLLHKCRFREATNAADKVYSMLGLVGKNIADLEIVPDYTVPSQQVFRDVARSILAHGSNLDIVGMAEPTESFPSWIPDWTRPAQATPFTVEKASTSLLPNASLRTAPELRISGQGDVLMLKGHTVDHITEVAGNMDFMQDWFDNMDERLSGIPEPFSTEIDDDAPLGQYAKYFLRETPGAFRWMGSALHLTFHELFRSLEPLERFVEWEKLAKLYDKGPATFTAENKAIYLDVLTAGKSLPAGPEATKRVFEEWLGTLSPVRNLLLMKSAATKLYKPLAFAGYLRKTWQSFGEFSDVLDHVYNRRMGRTAKGRLALLPRSAVVGDLIVVCKGGRVPLCLRPADQVTFTLMGETYVHGVMDGEAFDEEMCEAIPIR</sequence>
<dbReference type="Pfam" id="PF26639">
    <property type="entry name" value="Het-6_barrel"/>
    <property type="match status" value="1"/>
</dbReference>
<accession>A0A1V8T4Y6</accession>
<proteinExistence type="predicted"/>
<name>A0A1V8T4Y6_9PEZI</name>
<gene>
    <name evidence="3" type="ORF">B0A48_08259</name>
</gene>
<dbReference type="OrthoDB" id="5416609at2759"/>
<keyword evidence="4" id="KW-1185">Reference proteome</keyword>
<reference evidence="4" key="1">
    <citation type="submission" date="2017-03" db="EMBL/GenBank/DDBJ databases">
        <title>Genomes of endolithic fungi from Antarctica.</title>
        <authorList>
            <person name="Coleine C."/>
            <person name="Masonjones S."/>
            <person name="Stajich J.E."/>
        </authorList>
    </citation>
    <scope>NUCLEOTIDE SEQUENCE [LARGE SCALE GENOMIC DNA]</scope>
    <source>
        <strain evidence="4">CCFEE 5527</strain>
    </source>
</reference>
<dbReference type="InParanoid" id="A0A1V8T4Y6"/>
<evidence type="ECO:0000256" key="1">
    <source>
        <dbReference type="SAM" id="MobiDB-lite"/>
    </source>
</evidence>
<protein>
    <recommendedName>
        <fullName evidence="2">Heterokaryon incompatibility domain-containing protein</fullName>
    </recommendedName>
</protein>
<organism evidence="3 4">
    <name type="scientific">Cryoendolithus antarcticus</name>
    <dbReference type="NCBI Taxonomy" id="1507870"/>
    <lineage>
        <taxon>Eukaryota</taxon>
        <taxon>Fungi</taxon>
        <taxon>Dikarya</taxon>
        <taxon>Ascomycota</taxon>
        <taxon>Pezizomycotina</taxon>
        <taxon>Dothideomycetes</taxon>
        <taxon>Dothideomycetidae</taxon>
        <taxon>Cladosporiales</taxon>
        <taxon>Cladosporiaceae</taxon>
        <taxon>Cryoendolithus</taxon>
    </lineage>
</organism>
<feature type="region of interest" description="Disordered" evidence="1">
    <location>
        <begin position="1"/>
        <end position="23"/>
    </location>
</feature>
<dbReference type="EMBL" id="NAJO01000016">
    <property type="protein sequence ID" value="OQO06476.1"/>
    <property type="molecule type" value="Genomic_DNA"/>
</dbReference>
<evidence type="ECO:0000259" key="2">
    <source>
        <dbReference type="Pfam" id="PF06985"/>
    </source>
</evidence>
<comment type="caution">
    <text evidence="3">The sequence shown here is derived from an EMBL/GenBank/DDBJ whole genome shotgun (WGS) entry which is preliminary data.</text>
</comment>
<dbReference type="InterPro" id="IPR010730">
    <property type="entry name" value="HET"/>
</dbReference>
<dbReference type="PANTHER" id="PTHR24148">
    <property type="entry name" value="ANKYRIN REPEAT DOMAIN-CONTAINING PROTEIN 39 HOMOLOG-RELATED"/>
    <property type="match status" value="1"/>
</dbReference>
<feature type="domain" description="Heterokaryon incompatibility" evidence="2">
    <location>
        <begin position="69"/>
        <end position="248"/>
    </location>
</feature>
<dbReference type="Pfam" id="PF06985">
    <property type="entry name" value="HET"/>
    <property type="match status" value="1"/>
</dbReference>
<dbReference type="PANTHER" id="PTHR24148:SF73">
    <property type="entry name" value="HET DOMAIN PROTEIN (AFU_ORTHOLOGUE AFUA_8G01020)"/>
    <property type="match status" value="1"/>
</dbReference>